<dbReference type="HOGENOM" id="CLU_2782770_0_0_1"/>
<dbReference type="Pfam" id="PF02182">
    <property type="entry name" value="SAD_SRA"/>
    <property type="match status" value="1"/>
</dbReference>
<dbReference type="GO" id="GO:0016567">
    <property type="term" value="P:protein ubiquitination"/>
    <property type="evidence" value="ECO:0007669"/>
    <property type="project" value="TreeGrafter"/>
</dbReference>
<feature type="domain" description="YDG" evidence="3">
    <location>
        <begin position="1"/>
        <end position="58"/>
    </location>
</feature>
<organism evidence="4 5">
    <name type="scientific">Collybiopsis luxurians FD-317 M1</name>
    <dbReference type="NCBI Taxonomy" id="944289"/>
    <lineage>
        <taxon>Eukaryota</taxon>
        <taxon>Fungi</taxon>
        <taxon>Dikarya</taxon>
        <taxon>Basidiomycota</taxon>
        <taxon>Agaricomycotina</taxon>
        <taxon>Agaricomycetes</taxon>
        <taxon>Agaricomycetidae</taxon>
        <taxon>Agaricales</taxon>
        <taxon>Marasmiineae</taxon>
        <taxon>Omphalotaceae</taxon>
        <taxon>Collybiopsis</taxon>
        <taxon>Collybiopsis luxurians</taxon>
    </lineage>
</organism>
<dbReference type="SUPFAM" id="SSF88697">
    <property type="entry name" value="PUA domain-like"/>
    <property type="match status" value="1"/>
</dbReference>
<evidence type="ECO:0000313" key="4">
    <source>
        <dbReference type="EMBL" id="KIK62389.1"/>
    </source>
</evidence>
<dbReference type="InterPro" id="IPR003105">
    <property type="entry name" value="SRA_YDG"/>
</dbReference>
<name>A0A0D0CI89_9AGAR</name>
<proteinExistence type="predicted"/>
<dbReference type="PANTHER" id="PTHR14140:SF27">
    <property type="entry name" value="OS04G0289800 PROTEIN"/>
    <property type="match status" value="1"/>
</dbReference>
<evidence type="ECO:0000256" key="2">
    <source>
        <dbReference type="PROSITE-ProRule" id="PRU00358"/>
    </source>
</evidence>
<dbReference type="EMBL" id="KN834767">
    <property type="protein sequence ID" value="KIK62389.1"/>
    <property type="molecule type" value="Genomic_DNA"/>
</dbReference>
<protein>
    <recommendedName>
        <fullName evidence="3">YDG domain-containing protein</fullName>
    </recommendedName>
</protein>
<dbReference type="OrthoDB" id="2270193at2759"/>
<dbReference type="Proteomes" id="UP000053593">
    <property type="component" value="Unassembled WGS sequence"/>
</dbReference>
<dbReference type="AlphaFoldDB" id="A0A0D0CI89"/>
<evidence type="ECO:0000259" key="3">
    <source>
        <dbReference type="PROSITE" id="PS51015"/>
    </source>
</evidence>
<dbReference type="GO" id="GO:0005634">
    <property type="term" value="C:nucleus"/>
    <property type="evidence" value="ECO:0007669"/>
    <property type="project" value="UniProtKB-SubCell"/>
</dbReference>
<keyword evidence="5" id="KW-1185">Reference proteome</keyword>
<dbReference type="InterPro" id="IPR036987">
    <property type="entry name" value="SRA-YDG_sf"/>
</dbReference>
<keyword evidence="1 2" id="KW-0539">Nucleus</keyword>
<dbReference type="PANTHER" id="PTHR14140">
    <property type="entry name" value="E3 UBIQUITIN-PROTEIN LIGASE UHRF-RELATED"/>
    <property type="match status" value="1"/>
</dbReference>
<dbReference type="Gene3D" id="2.30.280.10">
    <property type="entry name" value="SRA-YDG"/>
    <property type="match status" value="1"/>
</dbReference>
<feature type="non-terminal residue" evidence="4">
    <location>
        <position position="69"/>
    </location>
</feature>
<gene>
    <name evidence="4" type="ORF">GYMLUDRAFT_164905</name>
</gene>
<accession>A0A0D0CI89</accession>
<feature type="non-terminal residue" evidence="4">
    <location>
        <position position="1"/>
    </location>
</feature>
<dbReference type="GO" id="GO:0061630">
    <property type="term" value="F:ubiquitin protein ligase activity"/>
    <property type="evidence" value="ECO:0007669"/>
    <property type="project" value="TreeGrafter"/>
</dbReference>
<dbReference type="InterPro" id="IPR045134">
    <property type="entry name" value="UHRF1/2-like"/>
</dbReference>
<comment type="subcellular location">
    <subcellularLocation>
        <location evidence="2">Nucleus</location>
    </subcellularLocation>
</comment>
<sequence length="69" mass="7860">SLQISCGPTRHPVRVIRGHTLDSPYAPAQGYRYDGLYKVAKVLRGKSGFLLCRFLFIVRVFTFPYLLCP</sequence>
<dbReference type="PROSITE" id="PS51015">
    <property type="entry name" value="YDG"/>
    <property type="match status" value="1"/>
</dbReference>
<dbReference type="InterPro" id="IPR015947">
    <property type="entry name" value="PUA-like_sf"/>
</dbReference>
<reference evidence="4 5" key="1">
    <citation type="submission" date="2014-04" db="EMBL/GenBank/DDBJ databases">
        <title>Evolutionary Origins and Diversification of the Mycorrhizal Mutualists.</title>
        <authorList>
            <consortium name="DOE Joint Genome Institute"/>
            <consortium name="Mycorrhizal Genomics Consortium"/>
            <person name="Kohler A."/>
            <person name="Kuo A."/>
            <person name="Nagy L.G."/>
            <person name="Floudas D."/>
            <person name="Copeland A."/>
            <person name="Barry K.W."/>
            <person name="Cichocki N."/>
            <person name="Veneault-Fourrey C."/>
            <person name="LaButti K."/>
            <person name="Lindquist E.A."/>
            <person name="Lipzen A."/>
            <person name="Lundell T."/>
            <person name="Morin E."/>
            <person name="Murat C."/>
            <person name="Riley R."/>
            <person name="Ohm R."/>
            <person name="Sun H."/>
            <person name="Tunlid A."/>
            <person name="Henrissat B."/>
            <person name="Grigoriev I.V."/>
            <person name="Hibbett D.S."/>
            <person name="Martin F."/>
        </authorList>
    </citation>
    <scope>NUCLEOTIDE SEQUENCE [LARGE SCALE GENOMIC DNA]</scope>
    <source>
        <strain evidence="4 5">FD-317 M1</strain>
    </source>
</reference>
<evidence type="ECO:0000313" key="5">
    <source>
        <dbReference type="Proteomes" id="UP000053593"/>
    </source>
</evidence>
<evidence type="ECO:0000256" key="1">
    <source>
        <dbReference type="ARBA" id="ARBA00023242"/>
    </source>
</evidence>
<dbReference type="GO" id="GO:0044027">
    <property type="term" value="P:negative regulation of gene expression via chromosomal CpG island methylation"/>
    <property type="evidence" value="ECO:0007669"/>
    <property type="project" value="TreeGrafter"/>
</dbReference>